<dbReference type="InterPro" id="IPR035093">
    <property type="entry name" value="RelE/ParE_toxin_dom_sf"/>
</dbReference>
<evidence type="ECO:0008006" key="3">
    <source>
        <dbReference type="Google" id="ProtNLM"/>
    </source>
</evidence>
<gene>
    <name evidence="1" type="ORF">N7U62_22030</name>
</gene>
<dbReference type="Proteomes" id="UP001300692">
    <property type="component" value="Unassembled WGS sequence"/>
</dbReference>
<sequence length="91" mass="10573">MVKAVIWTLTARVARQQILESIYKRTGDKVECRKFTLLLRLHLKYIAKYNFAGIESKYTGMRETTCGDYKIFYKIRSGSINITGLFESDPN</sequence>
<evidence type="ECO:0000313" key="2">
    <source>
        <dbReference type="Proteomes" id="UP001300692"/>
    </source>
</evidence>
<dbReference type="EMBL" id="JAOYOD010000001">
    <property type="protein sequence ID" value="MCV9389361.1"/>
    <property type="molecule type" value="Genomic_DNA"/>
</dbReference>
<comment type="caution">
    <text evidence="1">The sequence shown here is derived from an EMBL/GenBank/DDBJ whole genome shotgun (WGS) entry which is preliminary data.</text>
</comment>
<dbReference type="Gene3D" id="3.30.2310.20">
    <property type="entry name" value="RelE-like"/>
    <property type="match status" value="1"/>
</dbReference>
<reference evidence="1 2" key="1">
    <citation type="submission" date="2022-10" db="EMBL/GenBank/DDBJ databases">
        <title>Comparative genomics and taxonomic characterization of three novel marine species of genus Reichenbachiella exhibiting antioxidant and polysaccharide degradation activities.</title>
        <authorList>
            <person name="Muhammad N."/>
            <person name="Lee Y.-J."/>
            <person name="Ko J."/>
            <person name="Kim S.-G."/>
        </authorList>
    </citation>
    <scope>NUCLEOTIDE SEQUENCE [LARGE SCALE GENOMIC DNA]</scope>
    <source>
        <strain evidence="1 2">ABR2-5</strain>
    </source>
</reference>
<evidence type="ECO:0000313" key="1">
    <source>
        <dbReference type="EMBL" id="MCV9389361.1"/>
    </source>
</evidence>
<dbReference type="RefSeq" id="WP_264140282.1">
    <property type="nucleotide sequence ID" value="NZ_JAOYOD010000001.1"/>
</dbReference>
<name>A0ABT3D079_9BACT</name>
<accession>A0ABT3D079</accession>
<keyword evidence="2" id="KW-1185">Reference proteome</keyword>
<organism evidence="1 2">
    <name type="scientific">Reichenbachiella ulvae</name>
    <dbReference type="NCBI Taxonomy" id="2980104"/>
    <lineage>
        <taxon>Bacteria</taxon>
        <taxon>Pseudomonadati</taxon>
        <taxon>Bacteroidota</taxon>
        <taxon>Cytophagia</taxon>
        <taxon>Cytophagales</taxon>
        <taxon>Reichenbachiellaceae</taxon>
        <taxon>Reichenbachiella</taxon>
    </lineage>
</organism>
<proteinExistence type="predicted"/>
<protein>
    <recommendedName>
        <fullName evidence="3">Type II toxin-antitoxin system RelE/ParE family toxin</fullName>
    </recommendedName>
</protein>